<evidence type="ECO:0000313" key="4">
    <source>
        <dbReference type="Proteomes" id="UP000247523"/>
    </source>
</evidence>
<dbReference type="AlphaFoldDB" id="A0A318EK44"/>
<feature type="compositionally biased region" description="Basic and acidic residues" evidence="1">
    <location>
        <begin position="80"/>
        <end position="94"/>
    </location>
</feature>
<feature type="region of interest" description="Disordered" evidence="1">
    <location>
        <begin position="71"/>
        <end position="94"/>
    </location>
</feature>
<accession>A0A318EK44</accession>
<keyword evidence="3" id="KW-0378">Hydrolase</keyword>
<comment type="caution">
    <text evidence="3">The sequence shown here is derived from an EMBL/GenBank/DDBJ whole genome shotgun (WGS) entry which is preliminary data.</text>
</comment>
<dbReference type="RefSeq" id="WP_207657810.1">
    <property type="nucleotide sequence ID" value="NZ_QICS01000008.1"/>
</dbReference>
<reference evidence="3 4" key="1">
    <citation type="submission" date="2018-05" db="EMBL/GenBank/DDBJ databases">
        <title>Genomic Encyclopedia of Type Strains, Phase IV (KMG-IV): sequencing the most valuable type-strain genomes for metagenomic binning, comparative biology and taxonomic classification.</title>
        <authorList>
            <person name="Goeker M."/>
        </authorList>
    </citation>
    <scope>NUCLEOTIDE SEQUENCE [LARGE SCALE GENOMIC DNA]</scope>
    <source>
        <strain evidence="3 4">DSM 28816</strain>
    </source>
</reference>
<evidence type="ECO:0000259" key="2">
    <source>
        <dbReference type="Pfam" id="PF13930"/>
    </source>
</evidence>
<feature type="domain" description="Type VII secretion system protein EssD-like" evidence="2">
    <location>
        <begin position="129"/>
        <end position="247"/>
    </location>
</feature>
<evidence type="ECO:0000256" key="1">
    <source>
        <dbReference type="SAM" id="MobiDB-lite"/>
    </source>
</evidence>
<dbReference type="Proteomes" id="UP000247523">
    <property type="component" value="Unassembled WGS sequence"/>
</dbReference>
<sequence length="359" mass="39370">MKQKKLLWDLLSVGKQIKGKGTKLFIPFLITLLITGCSESTNHNAIQTNEVEQIQELEESSTDVEKVIQEVQPEEPTDTNSEKQTDQQDLSTREYNGDTYTIIEVDGGDLSGDRLSNVAVDIGFGDREYWAYTNEYGQLTNIVADKILLQDDETEQVNSDGRYYNDEAKVPGTEATDLDEGHVIADSLGGVSNAYNITPQNSTLNRHGDQAYMEKVIRDAGGCENFVATITYPDTETQIPSHYNYTYVLNGETITDDFDNVNPDEINAKVDDNSSSVAATSNSAVANNSTSNQDSEVVEQVEEAAASSDETSIEVHITNTGKKYHSAGCQYLSKSDIITTLDKAKASGLEPCSKCNPPQ</sequence>
<dbReference type="InterPro" id="IPR044927">
    <property type="entry name" value="Endonuclea_NS_2"/>
</dbReference>
<proteinExistence type="predicted"/>
<gene>
    <name evidence="3" type="ORF">C8E03_108152</name>
</gene>
<protein>
    <submittedName>
        <fullName evidence="3">DNA/RNA non-specific endonuclease</fullName>
    </submittedName>
</protein>
<dbReference type="GO" id="GO:0004519">
    <property type="term" value="F:endonuclease activity"/>
    <property type="evidence" value="ECO:0007669"/>
    <property type="project" value="UniProtKB-KW"/>
</dbReference>
<evidence type="ECO:0000313" key="3">
    <source>
        <dbReference type="EMBL" id="PXV88425.1"/>
    </source>
</evidence>
<keyword evidence="3" id="KW-0255">Endonuclease</keyword>
<name>A0A318EK44_9FIRM</name>
<organism evidence="3 4">
    <name type="scientific">Lachnotalea glycerini</name>
    <dbReference type="NCBI Taxonomy" id="1763509"/>
    <lineage>
        <taxon>Bacteria</taxon>
        <taxon>Bacillati</taxon>
        <taxon>Bacillota</taxon>
        <taxon>Clostridia</taxon>
        <taxon>Lachnospirales</taxon>
        <taxon>Lachnospiraceae</taxon>
        <taxon>Lachnotalea</taxon>
    </lineage>
</organism>
<dbReference type="Pfam" id="PF13930">
    <property type="entry name" value="Endonuclea_NS_2"/>
    <property type="match status" value="1"/>
</dbReference>
<keyword evidence="3" id="KW-0540">Nuclease</keyword>
<dbReference type="EMBL" id="QICS01000008">
    <property type="protein sequence ID" value="PXV88425.1"/>
    <property type="molecule type" value="Genomic_DNA"/>
</dbReference>